<reference evidence="10 11" key="1">
    <citation type="journal article" date="2020" name="Int. J. Syst. Evol. Microbiol.">
        <title>Ureaplasma miroungigenitalium sp. nov. isolated from northern elephant seals (Mirounga angustirostris) and Ureaplasma zalophigenitalium sp. nov. isolated from California sea lions (Zalophus californianus).</title>
        <authorList>
            <person name="Volokhov D.V."/>
            <person name="Gulland F.M."/>
            <person name="Gao Y."/>
            <person name="Chizhikov V.E."/>
        </authorList>
    </citation>
    <scope>NUCLEOTIDE SEQUENCE [LARGE SCALE GENOMIC DNA]</scope>
    <source>
        <strain evidence="10 11">CSL7644-GEN</strain>
    </source>
</reference>
<feature type="binding site" evidence="8">
    <location>
        <begin position="202"/>
        <end position="206"/>
    </location>
    <ligand>
        <name>ATP</name>
        <dbReference type="ChEBI" id="CHEBI:30616"/>
    </ligand>
</feature>
<dbReference type="Gene3D" id="1.10.240.10">
    <property type="entry name" value="Tyrosyl-Transfer RNA Synthetase"/>
    <property type="match status" value="1"/>
</dbReference>
<dbReference type="HAMAP" id="MF_00140_B">
    <property type="entry name" value="Trp_tRNA_synth_B"/>
    <property type="match status" value="1"/>
</dbReference>
<evidence type="ECO:0000256" key="5">
    <source>
        <dbReference type="ARBA" id="ARBA00022917"/>
    </source>
</evidence>
<dbReference type="CDD" id="cd00806">
    <property type="entry name" value="TrpRS_core"/>
    <property type="match status" value="1"/>
</dbReference>
<evidence type="ECO:0000256" key="9">
    <source>
        <dbReference type="RuleBase" id="RU363036"/>
    </source>
</evidence>
<keyword evidence="5 8" id="KW-0648">Protein biosynthesis</keyword>
<dbReference type="EMBL" id="JAOXHJ010000001">
    <property type="protein sequence ID" value="MCV3753813.1"/>
    <property type="molecule type" value="Genomic_DNA"/>
</dbReference>
<evidence type="ECO:0000256" key="8">
    <source>
        <dbReference type="HAMAP-Rule" id="MF_00140"/>
    </source>
</evidence>
<evidence type="ECO:0000256" key="4">
    <source>
        <dbReference type="ARBA" id="ARBA00022840"/>
    </source>
</evidence>
<evidence type="ECO:0000313" key="10">
    <source>
        <dbReference type="EMBL" id="MCV3753813.1"/>
    </source>
</evidence>
<dbReference type="RefSeq" id="WP_263817616.1">
    <property type="nucleotide sequence ID" value="NZ_JAOXHJ010000001.1"/>
</dbReference>
<feature type="short sequence motif" description="'HIGH' region" evidence="8">
    <location>
        <begin position="11"/>
        <end position="19"/>
    </location>
</feature>
<dbReference type="PANTHER" id="PTHR43766:SF1">
    <property type="entry name" value="TRYPTOPHAN--TRNA LIGASE, MITOCHONDRIAL"/>
    <property type="match status" value="1"/>
</dbReference>
<dbReference type="GO" id="GO:0004830">
    <property type="term" value="F:tryptophan-tRNA ligase activity"/>
    <property type="evidence" value="ECO:0007669"/>
    <property type="project" value="UniProtKB-EC"/>
</dbReference>
<keyword evidence="11" id="KW-1185">Reference proteome</keyword>
<keyword evidence="4 8" id="KW-0067">ATP-binding</keyword>
<feature type="binding site" evidence="8">
    <location>
        <position position="193"/>
    </location>
    <ligand>
        <name>ATP</name>
        <dbReference type="ChEBI" id="CHEBI:30616"/>
    </ligand>
</feature>
<proteinExistence type="inferred from homology"/>
<dbReference type="InterPro" id="IPR002305">
    <property type="entry name" value="aa-tRNA-synth_Ic"/>
</dbReference>
<dbReference type="Pfam" id="PF00579">
    <property type="entry name" value="tRNA-synt_1b"/>
    <property type="match status" value="1"/>
</dbReference>
<comment type="subunit">
    <text evidence="8">Homodimer.</text>
</comment>
<sequence>MKKRLLSGIQPTNNLTLGNFLGAICNFVNLQNEFEVFLFVADLHSLTTQEPLPKNFQDVKRSIIATYLAAGIDVQKATLFFQSSVSSIPLLSHILLCMSNLGELERMTQFKDKSQKVKKQENNTISIPTGLLTYPILMAADILAFNADLVPVGADQKQHMELAQSIVERFNKKFKIKHFHYPQTYISQTTAKIMDLQDPNKKMSKSSENPKGTIFLSDSKESIIKKIRAAVTDSFNKIKYDPKNQPGVANLIVIYHALTNKSISEIEKQYAESNYGVFKNDLAEIVANFIQNLQTKIDYWLNSEELNAIIEKSNQKANEIAEKIVNDTMKLMHLK</sequence>
<organism evidence="10 11">
    <name type="scientific">Ureaplasma zalophigenitalium</name>
    <dbReference type="NCBI Taxonomy" id="907723"/>
    <lineage>
        <taxon>Bacteria</taxon>
        <taxon>Bacillati</taxon>
        <taxon>Mycoplasmatota</taxon>
        <taxon>Mycoplasmoidales</taxon>
        <taxon>Mycoplasmoidaceae</taxon>
        <taxon>Ureaplasma</taxon>
    </lineage>
</organism>
<dbReference type="NCBIfam" id="TIGR00233">
    <property type="entry name" value="trpS"/>
    <property type="match status" value="1"/>
</dbReference>
<feature type="binding site" evidence="8">
    <location>
        <begin position="153"/>
        <end position="155"/>
    </location>
    <ligand>
        <name>ATP</name>
        <dbReference type="ChEBI" id="CHEBI:30616"/>
    </ligand>
</feature>
<evidence type="ECO:0000256" key="7">
    <source>
        <dbReference type="ARBA" id="ARBA00049929"/>
    </source>
</evidence>
<dbReference type="InterPro" id="IPR014729">
    <property type="entry name" value="Rossmann-like_a/b/a_fold"/>
</dbReference>
<comment type="catalytic activity">
    <reaction evidence="7 8">
        <text>tRNA(Trp) + L-tryptophan + ATP = L-tryptophyl-tRNA(Trp) + AMP + diphosphate + H(+)</text>
        <dbReference type="Rhea" id="RHEA:24080"/>
        <dbReference type="Rhea" id="RHEA-COMP:9671"/>
        <dbReference type="Rhea" id="RHEA-COMP:9705"/>
        <dbReference type="ChEBI" id="CHEBI:15378"/>
        <dbReference type="ChEBI" id="CHEBI:30616"/>
        <dbReference type="ChEBI" id="CHEBI:33019"/>
        <dbReference type="ChEBI" id="CHEBI:57912"/>
        <dbReference type="ChEBI" id="CHEBI:78442"/>
        <dbReference type="ChEBI" id="CHEBI:78535"/>
        <dbReference type="ChEBI" id="CHEBI:456215"/>
        <dbReference type="EC" id="6.1.1.2"/>
    </reaction>
</comment>
<evidence type="ECO:0000256" key="2">
    <source>
        <dbReference type="ARBA" id="ARBA00022598"/>
    </source>
</evidence>
<protein>
    <recommendedName>
        <fullName evidence="8">Tryptophan--tRNA ligase</fullName>
        <ecNumber evidence="8">6.1.1.2</ecNumber>
    </recommendedName>
    <alternativeName>
        <fullName evidence="8">Tryptophanyl-tRNA synthetase</fullName>
        <shortName evidence="8">TrpRS</shortName>
    </alternativeName>
</protein>
<dbReference type="InterPro" id="IPR050203">
    <property type="entry name" value="Trp-tRNA_synthetase"/>
</dbReference>
<comment type="similarity">
    <text evidence="1 8 9">Belongs to the class-I aminoacyl-tRNA synthetase family.</text>
</comment>
<dbReference type="PRINTS" id="PR01039">
    <property type="entry name" value="TRNASYNTHTRP"/>
</dbReference>
<dbReference type="EC" id="6.1.1.2" evidence="8"/>
<comment type="caution">
    <text evidence="10">The sequence shown here is derived from an EMBL/GenBank/DDBJ whole genome shotgun (WGS) entry which is preliminary data.</text>
</comment>
<keyword evidence="8" id="KW-0963">Cytoplasm</keyword>
<feature type="short sequence motif" description="'KMSKS' region" evidence="8">
    <location>
        <begin position="202"/>
        <end position="206"/>
    </location>
</feature>
<dbReference type="InterPro" id="IPR024109">
    <property type="entry name" value="Trp-tRNA-ligase_bac-type"/>
</dbReference>
<evidence type="ECO:0000256" key="3">
    <source>
        <dbReference type="ARBA" id="ARBA00022741"/>
    </source>
</evidence>
<evidence type="ECO:0000313" key="11">
    <source>
        <dbReference type="Proteomes" id="UP001207252"/>
    </source>
</evidence>
<evidence type="ECO:0000256" key="6">
    <source>
        <dbReference type="ARBA" id="ARBA00023146"/>
    </source>
</evidence>
<dbReference type="PROSITE" id="PS00178">
    <property type="entry name" value="AA_TRNA_LIGASE_I"/>
    <property type="match status" value="1"/>
</dbReference>
<dbReference type="InterPro" id="IPR001412">
    <property type="entry name" value="aa-tRNA-synth_I_CS"/>
</dbReference>
<feature type="binding site" evidence="8">
    <location>
        <begin position="18"/>
        <end position="19"/>
    </location>
    <ligand>
        <name>ATP</name>
        <dbReference type="ChEBI" id="CHEBI:30616"/>
    </ligand>
</feature>
<name>A0ABT3BP64_9BACT</name>
<dbReference type="SUPFAM" id="SSF52374">
    <property type="entry name" value="Nucleotidylyl transferase"/>
    <property type="match status" value="1"/>
</dbReference>
<evidence type="ECO:0000256" key="1">
    <source>
        <dbReference type="ARBA" id="ARBA00005594"/>
    </source>
</evidence>
<dbReference type="PANTHER" id="PTHR43766">
    <property type="entry name" value="TRYPTOPHAN--TRNA LIGASE, MITOCHONDRIAL"/>
    <property type="match status" value="1"/>
</dbReference>
<gene>
    <name evidence="8 10" type="primary">trpS</name>
    <name evidence="10" type="ORF">OF365_00205</name>
</gene>
<keyword evidence="6 8" id="KW-0030">Aminoacyl-tRNA synthetase</keyword>
<keyword evidence="2 8" id="KW-0436">Ligase</keyword>
<feature type="binding site" evidence="8">
    <location>
        <position position="141"/>
    </location>
    <ligand>
        <name>L-tryptophan</name>
        <dbReference type="ChEBI" id="CHEBI:57912"/>
    </ligand>
</feature>
<keyword evidence="3 8" id="KW-0547">Nucleotide-binding</keyword>
<dbReference type="Gene3D" id="3.40.50.620">
    <property type="entry name" value="HUPs"/>
    <property type="match status" value="1"/>
</dbReference>
<feature type="binding site" evidence="8">
    <location>
        <begin position="10"/>
        <end position="12"/>
    </location>
    <ligand>
        <name>ATP</name>
        <dbReference type="ChEBI" id="CHEBI:30616"/>
    </ligand>
</feature>
<dbReference type="InterPro" id="IPR002306">
    <property type="entry name" value="Trp-tRNA-ligase"/>
</dbReference>
<comment type="subcellular location">
    <subcellularLocation>
        <location evidence="8">Cytoplasm</location>
    </subcellularLocation>
</comment>
<comment type="function">
    <text evidence="8">Catalyzes the attachment of tryptophan to tRNA(Trp).</text>
</comment>
<accession>A0ABT3BP64</accession>
<dbReference type="Proteomes" id="UP001207252">
    <property type="component" value="Unassembled WGS sequence"/>
</dbReference>